<reference evidence="14" key="1">
    <citation type="submission" date="2021-03" db="EMBL/GenBank/DDBJ databases">
        <title>Identification and antibiotic profiling of Wohlfahrtiimonas chitiniclastica, an underestimated human pathogen.</title>
        <authorList>
            <person name="Kopf A."/>
            <person name="Bunk B."/>
            <person name="Coldewey S."/>
            <person name="Gunzer F."/>
            <person name="Riedel T."/>
            <person name="Schroettner P."/>
        </authorList>
    </citation>
    <scope>NUCLEOTIDE SEQUENCE</scope>
    <source>
        <strain evidence="14">DSM 100917</strain>
    </source>
</reference>
<dbReference type="PROSITE" id="PS50893">
    <property type="entry name" value="ABC_TRANSPORTER_2"/>
    <property type="match status" value="2"/>
</dbReference>
<dbReference type="AlphaFoldDB" id="A0AB35C021"/>
<dbReference type="CDD" id="cd03221">
    <property type="entry name" value="ABCF_EF-3"/>
    <property type="match status" value="2"/>
</dbReference>
<keyword evidence="6 11" id="KW-0067">ATP-binding</keyword>
<dbReference type="PANTHER" id="PTHR42855:SF1">
    <property type="entry name" value="ABC TRANSPORTER DOMAIN-CONTAINING PROTEIN"/>
    <property type="match status" value="1"/>
</dbReference>
<feature type="domain" description="ABC transporter" evidence="13">
    <location>
        <begin position="318"/>
        <end position="536"/>
    </location>
</feature>
<gene>
    <name evidence="11" type="primary">uup</name>
    <name evidence="14" type="ORF">J7561_06825</name>
</gene>
<dbReference type="Gene3D" id="3.40.50.300">
    <property type="entry name" value="P-loop containing nucleotide triphosphate hydrolases"/>
    <property type="match status" value="2"/>
</dbReference>
<dbReference type="InterPro" id="IPR037118">
    <property type="entry name" value="Val-tRNA_synth_C_sf"/>
</dbReference>
<comment type="similarity">
    <text evidence="10 11">Belongs to the ABC transporter superfamily. ABCF family. Uup subfamily.</text>
</comment>
<dbReference type="FunFam" id="3.40.50.300:FF:000011">
    <property type="entry name" value="Putative ABC transporter ATP-binding component"/>
    <property type="match status" value="1"/>
</dbReference>
<dbReference type="GO" id="GO:0043022">
    <property type="term" value="F:ribosome binding"/>
    <property type="evidence" value="ECO:0007669"/>
    <property type="project" value="UniProtKB-UniRule"/>
</dbReference>
<evidence type="ECO:0000313" key="14">
    <source>
        <dbReference type="EMBL" id="MBS7824917.1"/>
    </source>
</evidence>
<feature type="domain" description="ABC transporter" evidence="13">
    <location>
        <begin position="4"/>
        <end position="251"/>
    </location>
</feature>
<dbReference type="Pfam" id="PF16326">
    <property type="entry name" value="ABC_tran_CTD"/>
    <property type="match status" value="1"/>
</dbReference>
<evidence type="ECO:0000256" key="4">
    <source>
        <dbReference type="ARBA" id="ARBA00022763"/>
    </source>
</evidence>
<dbReference type="Gene3D" id="1.10.287.380">
    <property type="entry name" value="Valyl-tRNA synthetase, C-terminal domain"/>
    <property type="match status" value="1"/>
</dbReference>
<keyword evidence="5 11" id="KW-0378">Hydrolase</keyword>
<dbReference type="SMART" id="SM00382">
    <property type="entry name" value="AAA"/>
    <property type="match status" value="2"/>
</dbReference>
<dbReference type="InterPro" id="IPR032781">
    <property type="entry name" value="ABC_tran_Xtn"/>
</dbReference>
<keyword evidence="3 11" id="KW-0547">Nucleotide-binding</keyword>
<dbReference type="GO" id="GO:0006281">
    <property type="term" value="P:DNA repair"/>
    <property type="evidence" value="ECO:0007669"/>
    <property type="project" value="UniProtKB-KW"/>
</dbReference>
<keyword evidence="4 11" id="KW-0227">DNA damage</keyword>
<sequence>MAILTLHNISLAYGDRPLLQNLDFALEKGDRVALIGRNGEGKSSLLKVITGDAVPDDGEVIIDRGYRIAALSQEIPRDLTQTVYDVVAEGIPEVGQKLVAYHQLLLQPEDQMDLAELSRLQHEIEALDGWSLDQKVMTIISQLSLPKDEIIANLSGGWIRRVLLGKALVSEPDLLLLDEPTNHLDIDAILWLEEMLLKNYHGALLFITHDRQFLGKIANKIIELDRGILSEFPGSYDNYQRRKAEMLHAENQERALFDKRLAEEEVWIRKGIEARRTRNEGRVRALKAMREQFKERISRQGIAKLNFEEGSTSGKRVISAENISYSIDGKSIIKDFSMTLMRGDRVGLIGANGAGKSTLLKLLFEQLTPESGKVEVGTKLEIAYFDQLRSALDLEKSVMDNVAEGSDFIEINGKKQHLIGWLQDFMFTPEKARSPVKALSGGERNRLLLAKLFAKPANVIVLDEPTNDLDIETLEVLEELLLKFEGTLLIVSHDRAFIDKTVTSTLVFEGNGSVSQYVGGYSDWLESVESQKYFNHTAAQAENHKSEKKNVVEKKPETEAPKPQKVKLSYKETRELETLPALLEQLDQDIQALSEQTQHSDFYQQDHVKQAAVLDALARKNEELDEAFMRWELLEQKRSQM</sequence>
<evidence type="ECO:0000256" key="1">
    <source>
        <dbReference type="ARBA" id="ARBA00022490"/>
    </source>
</evidence>
<dbReference type="RefSeq" id="WP_213404072.1">
    <property type="nucleotide sequence ID" value="NZ_JAGIBT010000006.1"/>
</dbReference>
<comment type="subcellular location">
    <subcellularLocation>
        <location evidence="11">Cytoplasm</location>
    </subcellularLocation>
    <text evidence="11">Associates with ribosomes.</text>
</comment>
<protein>
    <recommendedName>
        <fullName evidence="11">ATP-binding protein Uup</fullName>
        <ecNumber evidence="11">3.6.1.-</ecNumber>
    </recommendedName>
</protein>
<evidence type="ECO:0000256" key="7">
    <source>
        <dbReference type="ARBA" id="ARBA00023125"/>
    </source>
</evidence>
<evidence type="ECO:0000256" key="9">
    <source>
        <dbReference type="ARBA" id="ARBA00049360"/>
    </source>
</evidence>
<dbReference type="InterPro" id="IPR027417">
    <property type="entry name" value="P-loop_NTPase"/>
</dbReference>
<name>A0AB35C021_9GAMM</name>
<evidence type="ECO:0000256" key="10">
    <source>
        <dbReference type="ARBA" id="ARBA00061478"/>
    </source>
</evidence>
<evidence type="ECO:0000256" key="2">
    <source>
        <dbReference type="ARBA" id="ARBA00022737"/>
    </source>
</evidence>
<dbReference type="InterPro" id="IPR003439">
    <property type="entry name" value="ABC_transporter-like_ATP-bd"/>
</dbReference>
<dbReference type="Proteomes" id="UP000680020">
    <property type="component" value="Unassembled WGS sequence"/>
</dbReference>
<keyword evidence="7 11" id="KW-0238">DNA-binding</keyword>
<feature type="binding site" evidence="11">
    <location>
        <begin position="36"/>
        <end position="43"/>
    </location>
    <ligand>
        <name>ATP</name>
        <dbReference type="ChEBI" id="CHEBI:30616"/>
        <label>1</label>
    </ligand>
</feature>
<dbReference type="Pfam" id="PF00005">
    <property type="entry name" value="ABC_tran"/>
    <property type="match status" value="2"/>
</dbReference>
<evidence type="ECO:0000256" key="3">
    <source>
        <dbReference type="ARBA" id="ARBA00022741"/>
    </source>
</evidence>
<evidence type="ECO:0000259" key="13">
    <source>
        <dbReference type="PROSITE" id="PS50893"/>
    </source>
</evidence>
<dbReference type="InterPro" id="IPR003593">
    <property type="entry name" value="AAA+_ATPase"/>
</dbReference>
<evidence type="ECO:0000256" key="11">
    <source>
        <dbReference type="HAMAP-Rule" id="MF_00848"/>
    </source>
</evidence>
<comment type="function">
    <text evidence="11">Probably plays a role in ribosome assembly or function. May be involved in resolution of branched DNA intermediates that result from template switching in postreplication gaps. Binds DNA and has ATPase activity.</text>
</comment>
<evidence type="ECO:0000256" key="6">
    <source>
        <dbReference type="ARBA" id="ARBA00022840"/>
    </source>
</evidence>
<feature type="binding site" evidence="11">
    <location>
        <begin position="350"/>
        <end position="357"/>
    </location>
    <ligand>
        <name>ATP</name>
        <dbReference type="ChEBI" id="CHEBI:30616"/>
        <label>2</label>
    </ligand>
</feature>
<comment type="caution">
    <text evidence="14">The sequence shown here is derived from an EMBL/GenBank/DDBJ whole genome shotgun (WGS) entry which is preliminary data.</text>
</comment>
<organism evidence="14 15">
    <name type="scientific">Wohlfahrtiimonas chitiniclastica</name>
    <dbReference type="NCBI Taxonomy" id="400946"/>
    <lineage>
        <taxon>Bacteria</taxon>
        <taxon>Pseudomonadati</taxon>
        <taxon>Pseudomonadota</taxon>
        <taxon>Gammaproteobacteria</taxon>
        <taxon>Cardiobacteriales</taxon>
        <taxon>Ignatzschineriaceae</taxon>
        <taxon>Wohlfahrtiimonas</taxon>
    </lineage>
</organism>
<dbReference type="InterPro" id="IPR043686">
    <property type="entry name" value="Uup"/>
</dbReference>
<keyword evidence="2 11" id="KW-0677">Repeat</keyword>
<dbReference type="HAMAP" id="MF_00848">
    <property type="entry name" value="Uup"/>
    <property type="match status" value="1"/>
</dbReference>
<dbReference type="FunFam" id="3.40.50.300:FF:000309">
    <property type="entry name" value="ABC transporter ATP-binding protein"/>
    <property type="match status" value="1"/>
</dbReference>
<evidence type="ECO:0000256" key="8">
    <source>
        <dbReference type="ARBA" id="ARBA00023204"/>
    </source>
</evidence>
<dbReference type="GO" id="GO:0016887">
    <property type="term" value="F:ATP hydrolysis activity"/>
    <property type="evidence" value="ECO:0007669"/>
    <property type="project" value="UniProtKB-UniRule"/>
</dbReference>
<feature type="region of interest" description="Disordered" evidence="12">
    <location>
        <begin position="539"/>
        <end position="566"/>
    </location>
</feature>
<dbReference type="GO" id="GO:0005737">
    <property type="term" value="C:cytoplasm"/>
    <property type="evidence" value="ECO:0007669"/>
    <property type="project" value="UniProtKB-SubCell"/>
</dbReference>
<dbReference type="InterPro" id="IPR017871">
    <property type="entry name" value="ABC_transporter-like_CS"/>
</dbReference>
<feature type="compositionally biased region" description="Basic and acidic residues" evidence="12">
    <location>
        <begin position="542"/>
        <end position="562"/>
    </location>
</feature>
<evidence type="ECO:0000256" key="12">
    <source>
        <dbReference type="SAM" id="MobiDB-lite"/>
    </source>
</evidence>
<dbReference type="EC" id="3.6.1.-" evidence="11"/>
<evidence type="ECO:0000313" key="15">
    <source>
        <dbReference type="Proteomes" id="UP000680020"/>
    </source>
</evidence>
<proteinExistence type="inferred from homology"/>
<dbReference type="PANTHER" id="PTHR42855">
    <property type="entry name" value="ABC TRANSPORTER ATP-BINDING SUBUNIT"/>
    <property type="match status" value="1"/>
</dbReference>
<dbReference type="InterPro" id="IPR032524">
    <property type="entry name" value="ABC_tran_C"/>
</dbReference>
<dbReference type="PROSITE" id="PS00211">
    <property type="entry name" value="ABC_TRANSPORTER_1"/>
    <property type="match status" value="2"/>
</dbReference>
<comment type="catalytic activity">
    <reaction evidence="9 11">
        <text>ATP + H2O = ADP + phosphate + H(+)</text>
        <dbReference type="Rhea" id="RHEA:13065"/>
        <dbReference type="ChEBI" id="CHEBI:15377"/>
        <dbReference type="ChEBI" id="CHEBI:15378"/>
        <dbReference type="ChEBI" id="CHEBI:30616"/>
        <dbReference type="ChEBI" id="CHEBI:43474"/>
        <dbReference type="ChEBI" id="CHEBI:456216"/>
    </reaction>
</comment>
<evidence type="ECO:0000256" key="5">
    <source>
        <dbReference type="ARBA" id="ARBA00022801"/>
    </source>
</evidence>
<dbReference type="GO" id="GO:0005524">
    <property type="term" value="F:ATP binding"/>
    <property type="evidence" value="ECO:0007669"/>
    <property type="project" value="UniProtKB-UniRule"/>
</dbReference>
<dbReference type="Pfam" id="PF12848">
    <property type="entry name" value="ABC_tran_Xtn"/>
    <property type="match status" value="1"/>
</dbReference>
<keyword evidence="8 11" id="KW-0234">DNA repair</keyword>
<dbReference type="SUPFAM" id="SSF52540">
    <property type="entry name" value="P-loop containing nucleoside triphosphate hydrolases"/>
    <property type="match status" value="2"/>
</dbReference>
<accession>A0AB35C021</accession>
<dbReference type="GO" id="GO:0003677">
    <property type="term" value="F:DNA binding"/>
    <property type="evidence" value="ECO:0007669"/>
    <property type="project" value="UniProtKB-UniRule"/>
</dbReference>
<dbReference type="EMBL" id="JAGIBU010000005">
    <property type="protein sequence ID" value="MBS7824917.1"/>
    <property type="molecule type" value="Genomic_DNA"/>
</dbReference>
<dbReference type="InterPro" id="IPR051309">
    <property type="entry name" value="ABCF_ATPase"/>
</dbReference>
<keyword evidence="1 11" id="KW-0963">Cytoplasm</keyword>